<proteinExistence type="predicted"/>
<sequence length="135" mass="15326">MSLLRLLRLLTTTLAIILLPIVTQADEKLNQDELKALLIDSTIIGTFKWGFLKFDFNEYYSENNKIIGQDDDGEYTGSYQIHEEGCFNIKYDDENTSANGCYYYQAKGDQYLITAPTGDEVLVTVKKGKHLNLGK</sequence>
<keyword evidence="2" id="KW-1185">Reference proteome</keyword>
<dbReference type="STRING" id="716816.BST96_02740"/>
<dbReference type="RefSeq" id="WP_085757214.1">
    <property type="nucleotide sequence ID" value="NZ_CP019343.1"/>
</dbReference>
<dbReference type="EMBL" id="CP019343">
    <property type="protein sequence ID" value="ARN73116.1"/>
    <property type="molecule type" value="Genomic_DNA"/>
</dbReference>
<reference evidence="1 2" key="1">
    <citation type="submission" date="2016-11" db="EMBL/GenBank/DDBJ databases">
        <title>Trade-off between light-utilization and light-protection in marine flavobacteria.</title>
        <authorList>
            <person name="Kumagai Y."/>
        </authorList>
    </citation>
    <scope>NUCLEOTIDE SEQUENCE [LARGE SCALE GENOMIC DNA]</scope>
    <source>
        <strain evidence="1 2">NBRC 107125</strain>
    </source>
</reference>
<evidence type="ECO:0000313" key="1">
    <source>
        <dbReference type="EMBL" id="ARN73116.1"/>
    </source>
</evidence>
<gene>
    <name evidence="1" type="ORF">BST96_02740</name>
</gene>
<dbReference type="Proteomes" id="UP000193450">
    <property type="component" value="Chromosome"/>
</dbReference>
<dbReference type="KEGG" id="osg:BST96_02740"/>
<organism evidence="1 2">
    <name type="scientific">Oceanicoccus sagamiensis</name>
    <dbReference type="NCBI Taxonomy" id="716816"/>
    <lineage>
        <taxon>Bacteria</taxon>
        <taxon>Pseudomonadati</taxon>
        <taxon>Pseudomonadota</taxon>
        <taxon>Gammaproteobacteria</taxon>
        <taxon>Cellvibrionales</taxon>
        <taxon>Spongiibacteraceae</taxon>
        <taxon>Oceanicoccus</taxon>
    </lineage>
</organism>
<protein>
    <recommendedName>
        <fullName evidence="3">DUF995 domain-containing protein</fullName>
    </recommendedName>
</protein>
<name>A0A1X9N5W4_9GAMM</name>
<evidence type="ECO:0008006" key="3">
    <source>
        <dbReference type="Google" id="ProtNLM"/>
    </source>
</evidence>
<dbReference type="AlphaFoldDB" id="A0A1X9N5W4"/>
<accession>A0A1X9N5W4</accession>
<evidence type="ECO:0000313" key="2">
    <source>
        <dbReference type="Proteomes" id="UP000193450"/>
    </source>
</evidence>